<organism evidence="1 2">
    <name type="scientific">Pontibacillus salicampi</name>
    <dbReference type="NCBI Taxonomy" id="1449801"/>
    <lineage>
        <taxon>Bacteria</taxon>
        <taxon>Bacillati</taxon>
        <taxon>Bacillota</taxon>
        <taxon>Bacilli</taxon>
        <taxon>Bacillales</taxon>
        <taxon>Bacillaceae</taxon>
        <taxon>Pontibacillus</taxon>
    </lineage>
</organism>
<comment type="caution">
    <text evidence="1">The sequence shown here is derived from an EMBL/GenBank/DDBJ whole genome shotgun (WGS) entry which is preliminary data.</text>
</comment>
<dbReference type="RefSeq" id="WP_377351843.1">
    <property type="nucleotide sequence ID" value="NZ_JBHLTP010000024.1"/>
</dbReference>
<dbReference type="Proteomes" id="UP001589836">
    <property type="component" value="Unassembled WGS sequence"/>
</dbReference>
<keyword evidence="1" id="KW-0255">Endonuclease</keyword>
<dbReference type="GO" id="GO:0004519">
    <property type="term" value="F:endonuclease activity"/>
    <property type="evidence" value="ECO:0007669"/>
    <property type="project" value="UniProtKB-KW"/>
</dbReference>
<dbReference type="Gene3D" id="1.10.30.50">
    <property type="match status" value="1"/>
</dbReference>
<accession>A0ABV6LUT1</accession>
<name>A0ABV6LUT1_9BACI</name>
<reference evidence="1 2" key="1">
    <citation type="submission" date="2024-09" db="EMBL/GenBank/DDBJ databases">
        <authorList>
            <person name="Sun Q."/>
            <person name="Mori K."/>
        </authorList>
    </citation>
    <scope>NUCLEOTIDE SEQUENCE [LARGE SCALE GENOMIC DNA]</scope>
    <source>
        <strain evidence="1 2">NCAIM B.02529</strain>
    </source>
</reference>
<dbReference type="EMBL" id="JBHLTP010000024">
    <property type="protein sequence ID" value="MFC0525988.1"/>
    <property type="molecule type" value="Genomic_DNA"/>
</dbReference>
<sequence>MGLNREIYSKSENKNNPYVRAALFEIYEGKCFYEKTPIRYREMTIDHIIPESYKDKPDQLKRKLNESGLPEDFDINCLYNLVPTHGSYNYKKNNDVYPTSWIVHSIYSETSKKANKISDKISELKRNYKFDKDLASLSTYIDKFESEKQLEIIYNTLSGEGEFNVERQVYSGQENLIYKRSLPNVKMNGHVPNFPNNKGSCLITFNSLRLRDCMITLNHNQILEVLLDGYKTPLDLNLRNFIIKDRNSYFVQLGNTRVPLDQPILEQLCEIIDDFADIYMKKLRENRDFFRKDIFPHSPNSNEVKLLKVSIQLWQQIMNYVNKYDYENGDTSDHIFDATASFIKIHSKDNNKLYDEGHHAFLIPEQEKQSYIIHSNNDVWITWTDDFFLSRENKKENYSCKRFWSPEFTYNWLVDELIPKVIYDNYINSRKDKLFIKNKTITFEEFQKELDISSAIKYKPDYIKRTDKNNTFYFYIDKLQRFYGRNQYKGFYSKSELKGLYEVFQQLLSDSDIDDLHYISKNLPFTKSISKSDILKETIVYKNSLIDNVVDSFTIDLVLRNIVVIVRDLNINLSEEFIDEQLEKLNPFINRMEESFIQHGLSYYNI</sequence>
<gene>
    <name evidence="1" type="ORF">ACFFGV_20650</name>
</gene>
<keyword evidence="1" id="KW-0378">Hydrolase</keyword>
<keyword evidence="1" id="KW-0540">Nuclease</keyword>
<proteinExistence type="predicted"/>
<evidence type="ECO:0000313" key="2">
    <source>
        <dbReference type="Proteomes" id="UP001589836"/>
    </source>
</evidence>
<protein>
    <submittedName>
        <fullName evidence="1">HNH endonuclease</fullName>
    </submittedName>
</protein>
<keyword evidence="2" id="KW-1185">Reference proteome</keyword>
<evidence type="ECO:0000313" key="1">
    <source>
        <dbReference type="EMBL" id="MFC0525988.1"/>
    </source>
</evidence>